<evidence type="ECO:0000256" key="1">
    <source>
        <dbReference type="ARBA" id="ARBA00002274"/>
    </source>
</evidence>
<accession>A0A1I1P7C1</accession>
<keyword evidence="10 13" id="KW-0067">ATP-binding</keyword>
<dbReference type="GO" id="GO:0005524">
    <property type="term" value="F:ATP binding"/>
    <property type="evidence" value="ECO:0007669"/>
    <property type="project" value="UniProtKB-UniRule"/>
</dbReference>
<keyword evidence="7 13" id="KW-0808">Transferase</keyword>
<keyword evidence="6 13" id="KW-0441">Lipid A biosynthesis</keyword>
<dbReference type="InterPro" id="IPR003758">
    <property type="entry name" value="LpxK"/>
</dbReference>
<evidence type="ECO:0000256" key="3">
    <source>
        <dbReference type="ARBA" id="ARBA00012071"/>
    </source>
</evidence>
<dbReference type="PANTHER" id="PTHR42724:SF1">
    <property type="entry name" value="TETRAACYLDISACCHARIDE 4'-KINASE, MITOCHONDRIAL-RELATED"/>
    <property type="match status" value="1"/>
</dbReference>
<gene>
    <name evidence="13" type="primary">lpxK</name>
    <name evidence="14" type="ORF">SAMN05660831_00541</name>
</gene>
<dbReference type="Proteomes" id="UP000198611">
    <property type="component" value="Unassembled WGS sequence"/>
</dbReference>
<dbReference type="EC" id="2.7.1.130" evidence="3 13"/>
<evidence type="ECO:0000256" key="6">
    <source>
        <dbReference type="ARBA" id="ARBA00022556"/>
    </source>
</evidence>
<dbReference type="PANTHER" id="PTHR42724">
    <property type="entry name" value="TETRAACYLDISACCHARIDE 4'-KINASE"/>
    <property type="match status" value="1"/>
</dbReference>
<dbReference type="HAMAP" id="MF_00409">
    <property type="entry name" value="LpxK"/>
    <property type="match status" value="1"/>
</dbReference>
<evidence type="ECO:0000313" key="15">
    <source>
        <dbReference type="Proteomes" id="UP000198611"/>
    </source>
</evidence>
<evidence type="ECO:0000256" key="11">
    <source>
        <dbReference type="ARBA" id="ARBA00023098"/>
    </source>
</evidence>
<name>A0A1I1P7C1_9GAMM</name>
<reference evidence="14 15" key="1">
    <citation type="submission" date="2016-10" db="EMBL/GenBank/DDBJ databases">
        <authorList>
            <person name="de Groot N.N."/>
        </authorList>
    </citation>
    <scope>NUCLEOTIDE SEQUENCE [LARGE SCALE GENOMIC DNA]</scope>
    <source>
        <strain evidence="14 15">HL3</strain>
    </source>
</reference>
<evidence type="ECO:0000256" key="12">
    <source>
        <dbReference type="ARBA" id="ARBA00029757"/>
    </source>
</evidence>
<comment type="catalytic activity">
    <reaction evidence="13">
        <text>a lipid A disaccharide + ATP = a lipid IVA + ADP + H(+)</text>
        <dbReference type="Rhea" id="RHEA:67840"/>
        <dbReference type="ChEBI" id="CHEBI:15378"/>
        <dbReference type="ChEBI" id="CHEBI:30616"/>
        <dbReference type="ChEBI" id="CHEBI:176343"/>
        <dbReference type="ChEBI" id="CHEBI:176425"/>
        <dbReference type="ChEBI" id="CHEBI:456216"/>
        <dbReference type="EC" id="2.7.1.130"/>
    </reaction>
</comment>
<comment type="pathway">
    <text evidence="2 13">Glycolipid biosynthesis; lipid IV(A) biosynthesis; lipid IV(A) from (3R)-3-hydroxytetradecanoyl-[acyl-carrier-protein] and UDP-N-acetyl-alpha-D-glucosamine: step 6/6.</text>
</comment>
<comment type="similarity">
    <text evidence="13">Belongs to the LpxK family.</text>
</comment>
<organism evidence="14 15">
    <name type="scientific">Thiohalospira halophila DSM 15071</name>
    <dbReference type="NCBI Taxonomy" id="1123397"/>
    <lineage>
        <taxon>Bacteria</taxon>
        <taxon>Pseudomonadati</taxon>
        <taxon>Pseudomonadota</taxon>
        <taxon>Gammaproteobacteria</taxon>
        <taxon>Thiohalospirales</taxon>
        <taxon>Thiohalospiraceae</taxon>
        <taxon>Thiohalospira</taxon>
    </lineage>
</organism>
<keyword evidence="5 13" id="KW-0444">Lipid biosynthesis</keyword>
<dbReference type="UniPathway" id="UPA00359">
    <property type="reaction ID" value="UER00482"/>
</dbReference>
<evidence type="ECO:0000256" key="7">
    <source>
        <dbReference type="ARBA" id="ARBA00022679"/>
    </source>
</evidence>
<evidence type="ECO:0000256" key="9">
    <source>
        <dbReference type="ARBA" id="ARBA00022777"/>
    </source>
</evidence>
<dbReference type="SUPFAM" id="SSF52540">
    <property type="entry name" value="P-loop containing nucleoside triphosphate hydrolases"/>
    <property type="match status" value="1"/>
</dbReference>
<dbReference type="NCBIfam" id="TIGR00682">
    <property type="entry name" value="lpxK"/>
    <property type="match status" value="1"/>
</dbReference>
<dbReference type="GO" id="GO:0009245">
    <property type="term" value="P:lipid A biosynthetic process"/>
    <property type="evidence" value="ECO:0007669"/>
    <property type="project" value="UniProtKB-UniRule"/>
</dbReference>
<dbReference type="STRING" id="1123397.SAMN05660831_00541"/>
<dbReference type="GO" id="GO:0009029">
    <property type="term" value="F:lipid-A 4'-kinase activity"/>
    <property type="evidence" value="ECO:0007669"/>
    <property type="project" value="UniProtKB-UniRule"/>
</dbReference>
<evidence type="ECO:0000256" key="2">
    <source>
        <dbReference type="ARBA" id="ARBA00004870"/>
    </source>
</evidence>
<dbReference type="OrthoDB" id="9766423at2"/>
<comment type="function">
    <text evidence="1 13">Transfers the gamma-phosphate of ATP to the 4'-position of a tetraacyldisaccharide 1-phosphate intermediate (termed DS-1-P) to form tetraacyldisaccharide 1,4'-bis-phosphate (lipid IVA).</text>
</comment>
<proteinExistence type="inferred from homology"/>
<sequence length="328" mass="36095">MVVRVRPAYWERDDAVSRTLAPLGWLWCGLAMLRRMAYRARLRPSGAAGVPVIVVGNLTVGGTGKTPFTIWLVEALRQAGYAPGVVSRGYGGQAASWPQQVRPDSDPVVVGDEALLIARRTQRPMAVGPDRLEAARELVRHAEVDVVVTDDGLQHYRLQRDIEIEILDGRRRYGNGRCLPAGPLREPLGRRRSVDFRVCNGTPLSEDERGMRLAVGDPVNLITGESCPAAELGPEVHAVAGIGDPERFFVTVRRQGLRVIPHAFPDHHDYEPGDVDFPGSQPVLMTEKDAMKHARAGEPRHWFLPVTAEPEPGLAEAIVNRLEAKHHG</sequence>
<dbReference type="GO" id="GO:0005886">
    <property type="term" value="C:plasma membrane"/>
    <property type="evidence" value="ECO:0007669"/>
    <property type="project" value="TreeGrafter"/>
</dbReference>
<evidence type="ECO:0000256" key="13">
    <source>
        <dbReference type="HAMAP-Rule" id="MF_00409"/>
    </source>
</evidence>
<feature type="binding site" evidence="13">
    <location>
        <begin position="59"/>
        <end position="66"/>
    </location>
    <ligand>
        <name>ATP</name>
        <dbReference type="ChEBI" id="CHEBI:30616"/>
    </ligand>
</feature>
<keyword evidence="15" id="KW-1185">Reference proteome</keyword>
<evidence type="ECO:0000256" key="8">
    <source>
        <dbReference type="ARBA" id="ARBA00022741"/>
    </source>
</evidence>
<keyword evidence="9 13" id="KW-0418">Kinase</keyword>
<evidence type="ECO:0000313" key="14">
    <source>
        <dbReference type="EMBL" id="SFD03548.1"/>
    </source>
</evidence>
<dbReference type="InterPro" id="IPR027417">
    <property type="entry name" value="P-loop_NTPase"/>
</dbReference>
<keyword evidence="8 13" id="KW-0547">Nucleotide-binding</keyword>
<protein>
    <recommendedName>
        <fullName evidence="4 13">Tetraacyldisaccharide 4'-kinase</fullName>
        <ecNumber evidence="3 13">2.7.1.130</ecNumber>
    </recommendedName>
    <alternativeName>
        <fullName evidence="12 13">Lipid A 4'-kinase</fullName>
    </alternativeName>
</protein>
<evidence type="ECO:0000256" key="4">
    <source>
        <dbReference type="ARBA" id="ARBA00016436"/>
    </source>
</evidence>
<evidence type="ECO:0000256" key="5">
    <source>
        <dbReference type="ARBA" id="ARBA00022516"/>
    </source>
</evidence>
<dbReference type="EMBL" id="FOMJ01000001">
    <property type="protein sequence ID" value="SFD03548.1"/>
    <property type="molecule type" value="Genomic_DNA"/>
</dbReference>
<keyword evidence="11 13" id="KW-0443">Lipid metabolism</keyword>
<dbReference type="AlphaFoldDB" id="A0A1I1P7C1"/>
<dbReference type="GO" id="GO:0009244">
    <property type="term" value="P:lipopolysaccharide core region biosynthetic process"/>
    <property type="evidence" value="ECO:0007669"/>
    <property type="project" value="TreeGrafter"/>
</dbReference>
<evidence type="ECO:0000256" key="10">
    <source>
        <dbReference type="ARBA" id="ARBA00022840"/>
    </source>
</evidence>
<dbReference type="Pfam" id="PF02606">
    <property type="entry name" value="LpxK"/>
    <property type="match status" value="1"/>
</dbReference>